<evidence type="ECO:0000313" key="2">
    <source>
        <dbReference type="EMBL" id="MFC3121583.1"/>
    </source>
</evidence>
<dbReference type="EMBL" id="JBHRSW010000014">
    <property type="protein sequence ID" value="MFC3121583.1"/>
    <property type="molecule type" value="Genomic_DNA"/>
</dbReference>
<evidence type="ECO:0000256" key="1">
    <source>
        <dbReference type="SAM" id="Phobius"/>
    </source>
</evidence>
<keyword evidence="1" id="KW-0812">Transmembrane</keyword>
<evidence type="ECO:0000313" key="3">
    <source>
        <dbReference type="Proteomes" id="UP001595478"/>
    </source>
</evidence>
<feature type="transmembrane region" description="Helical" evidence="1">
    <location>
        <begin position="58"/>
        <end position="76"/>
    </location>
</feature>
<name>A0ABV7FQM3_9ALTE</name>
<keyword evidence="1" id="KW-0472">Membrane</keyword>
<comment type="caution">
    <text evidence="2">The sequence shown here is derived from an EMBL/GenBank/DDBJ whole genome shotgun (WGS) entry which is preliminary data.</text>
</comment>
<gene>
    <name evidence="2" type="ORF">ACFOHL_08105</name>
</gene>
<keyword evidence="3" id="KW-1185">Reference proteome</keyword>
<proteinExistence type="predicted"/>
<feature type="transmembrane region" description="Helical" evidence="1">
    <location>
        <begin position="138"/>
        <end position="159"/>
    </location>
</feature>
<dbReference type="RefSeq" id="WP_376919721.1">
    <property type="nucleotide sequence ID" value="NZ_JBHRSW010000014.1"/>
</dbReference>
<sequence>MMTFAGKRFAPLVTKGLSTMYWLFGGLIVVGAMISFVADMSLADMLLWVNQHFGKSFSVAYLVLLSISGIALFHLHKNDSDVNREYWREYGLQAANGISTLALTFTLLGISLGIGSLSEQTLTPESIQGIIGELTAQFSMAFMTTVVGLPSAALIRAWVAIRYTKHMA</sequence>
<evidence type="ECO:0008006" key="4">
    <source>
        <dbReference type="Google" id="ProtNLM"/>
    </source>
</evidence>
<feature type="transmembrane region" description="Helical" evidence="1">
    <location>
        <begin position="20"/>
        <end position="38"/>
    </location>
</feature>
<keyword evidence="1" id="KW-1133">Transmembrane helix</keyword>
<accession>A0ABV7FQM3</accession>
<reference evidence="3" key="1">
    <citation type="journal article" date="2019" name="Int. J. Syst. Evol. Microbiol.">
        <title>The Global Catalogue of Microorganisms (GCM) 10K type strain sequencing project: providing services to taxonomists for standard genome sequencing and annotation.</title>
        <authorList>
            <consortium name="The Broad Institute Genomics Platform"/>
            <consortium name="The Broad Institute Genome Sequencing Center for Infectious Disease"/>
            <person name="Wu L."/>
            <person name="Ma J."/>
        </authorList>
    </citation>
    <scope>NUCLEOTIDE SEQUENCE [LARGE SCALE GENOMIC DNA]</scope>
    <source>
        <strain evidence="3">KCTC 52473</strain>
    </source>
</reference>
<dbReference type="Proteomes" id="UP001595478">
    <property type="component" value="Unassembled WGS sequence"/>
</dbReference>
<feature type="transmembrane region" description="Helical" evidence="1">
    <location>
        <begin position="97"/>
        <end position="118"/>
    </location>
</feature>
<organism evidence="2 3">
    <name type="scientific">Agaribacter flavus</name>
    <dbReference type="NCBI Taxonomy" id="1902781"/>
    <lineage>
        <taxon>Bacteria</taxon>
        <taxon>Pseudomonadati</taxon>
        <taxon>Pseudomonadota</taxon>
        <taxon>Gammaproteobacteria</taxon>
        <taxon>Alteromonadales</taxon>
        <taxon>Alteromonadaceae</taxon>
        <taxon>Agaribacter</taxon>
    </lineage>
</organism>
<protein>
    <recommendedName>
        <fullName evidence="4">MotA/TolQ/ExbB proton channel domain-containing protein</fullName>
    </recommendedName>
</protein>